<proteinExistence type="inferred from homology"/>
<keyword evidence="6" id="KW-1185">Reference proteome</keyword>
<comment type="similarity">
    <text evidence="4">Belongs to the HepT RNase toxin family.</text>
</comment>
<dbReference type="InterPro" id="IPR008201">
    <property type="entry name" value="HepT-like"/>
</dbReference>
<reference evidence="5 6" key="1">
    <citation type="submission" date="2021-01" db="EMBL/GenBank/DDBJ databases">
        <title>Genomic Encyclopedia of Type Strains, Phase IV (KMG-IV): sequencing the most valuable type-strain genomes for metagenomic binning, comparative biology and taxonomic classification.</title>
        <authorList>
            <person name="Goeker M."/>
        </authorList>
    </citation>
    <scope>NUCLEOTIDE SEQUENCE [LARGE SCALE GENOMIC DNA]</scope>
    <source>
        <strain evidence="5 6">DSM 25540</strain>
    </source>
</reference>
<keyword evidence="3" id="KW-0378">Hydrolase</keyword>
<accession>A0ABS2PAI7</accession>
<dbReference type="Pfam" id="PF01934">
    <property type="entry name" value="HepT-like"/>
    <property type="match status" value="1"/>
</dbReference>
<evidence type="ECO:0000256" key="1">
    <source>
        <dbReference type="ARBA" id="ARBA00022649"/>
    </source>
</evidence>
<evidence type="ECO:0000313" key="5">
    <source>
        <dbReference type="EMBL" id="MBM7632001.1"/>
    </source>
</evidence>
<protein>
    <submittedName>
        <fullName evidence="5">Uncharacterized protein YutE (UPF0331/DUF86 family)</fullName>
    </submittedName>
</protein>
<dbReference type="InterPro" id="IPR037038">
    <property type="entry name" value="HepT-like_sf"/>
</dbReference>
<dbReference type="EMBL" id="JAFBEC010000002">
    <property type="protein sequence ID" value="MBM7632001.1"/>
    <property type="molecule type" value="Genomic_DNA"/>
</dbReference>
<dbReference type="Gene3D" id="1.20.120.580">
    <property type="entry name" value="bsu32300-like"/>
    <property type="match status" value="1"/>
</dbReference>
<comment type="caution">
    <text evidence="5">The sequence shown here is derived from an EMBL/GenBank/DDBJ whole genome shotgun (WGS) entry which is preliminary data.</text>
</comment>
<dbReference type="PANTHER" id="PTHR33397">
    <property type="entry name" value="UPF0331 PROTEIN YUTE"/>
    <property type="match status" value="1"/>
</dbReference>
<organism evidence="5 6">
    <name type="scientific">Geomicrobium sediminis</name>
    <dbReference type="NCBI Taxonomy" id="1347788"/>
    <lineage>
        <taxon>Bacteria</taxon>
        <taxon>Bacillati</taxon>
        <taxon>Bacillota</taxon>
        <taxon>Bacilli</taxon>
        <taxon>Bacillales</taxon>
        <taxon>Geomicrobium</taxon>
    </lineage>
</organism>
<dbReference type="InterPro" id="IPR052379">
    <property type="entry name" value="Type_VII_TA_RNase"/>
</dbReference>
<evidence type="ECO:0000313" key="6">
    <source>
        <dbReference type="Proteomes" id="UP000741863"/>
    </source>
</evidence>
<name>A0ABS2PAI7_9BACL</name>
<sequence length="153" mass="17698">MYFVDRKLIYARLSYMDGLYEHYLTVNAWQQKHDQLALERIAQGYIEAMIDVGNQMIDGFIMRDPGSYQDILDILEDEKVLTKEEAASLLKVLNWRKVLVEGYLNVDHASLSQTLTNEKEALQSFSTRIQTYLDQELGPVSAFLPEEEDDARS</sequence>
<dbReference type="RefSeq" id="WP_204696002.1">
    <property type="nucleotide sequence ID" value="NZ_JAFBEC010000002.1"/>
</dbReference>
<keyword evidence="1" id="KW-1277">Toxin-antitoxin system</keyword>
<evidence type="ECO:0000256" key="2">
    <source>
        <dbReference type="ARBA" id="ARBA00022722"/>
    </source>
</evidence>
<gene>
    <name evidence="5" type="ORF">JOD17_001093</name>
</gene>
<evidence type="ECO:0000256" key="4">
    <source>
        <dbReference type="ARBA" id="ARBA00024207"/>
    </source>
</evidence>
<keyword evidence="2" id="KW-0540">Nuclease</keyword>
<dbReference type="PANTHER" id="PTHR33397:SF5">
    <property type="entry name" value="RNASE YUTE-RELATED"/>
    <property type="match status" value="1"/>
</dbReference>
<dbReference type="Proteomes" id="UP000741863">
    <property type="component" value="Unassembled WGS sequence"/>
</dbReference>
<evidence type="ECO:0000256" key="3">
    <source>
        <dbReference type="ARBA" id="ARBA00022801"/>
    </source>
</evidence>